<evidence type="ECO:0000259" key="1">
    <source>
        <dbReference type="Pfam" id="PF03435"/>
    </source>
</evidence>
<comment type="caution">
    <text evidence="3">The sequence shown here is derived from an EMBL/GenBank/DDBJ whole genome shotgun (WGS) entry which is preliminary data.</text>
</comment>
<evidence type="ECO:0000313" key="3">
    <source>
        <dbReference type="EMBL" id="OWV10501.1"/>
    </source>
</evidence>
<sequence length="424" mass="45696">MRILLVGAGGVGSAAVAIAARRSFFDTVVVADYDPIRAERAVAGHGDRFVAVSVDAASADAVAALCREHRITHVLNAVDPRFVMPIFDGAFAAGADYLDMAMSLSHPHPARPYAETGVKLGDAQFAAATTWARAGRLALCGIGIEPGLSDVFARYAADELFAEIDEIGIRDGANLTVDGYDFAPSFSIWTTIEECLNPPVIWERDRGWFTTEPFSEPEVFDFPAGIGPVECVNVEHEEVLLIPRWVRARRVTFKYGLGNEFIEVLRALHKVGLDSTTPVSVRGVQVSPRDVVAASLPDPATPVSVRGVQVSPRDVVAASLPDPATLGDRMRGKTCAGTYVTGTGVDGRPRKVYLYHVVDNEWSMREYGHQAVVWQTAVNPVVALELLATGGWSGVGVLGPEALPPRPFLDLLTTYGSPWAMEER</sequence>
<accession>A0A246RQX8</accession>
<name>A0A246RQX8_9ACTN</name>
<proteinExistence type="predicted"/>
<keyword evidence="3" id="KW-0067">ATP-binding</keyword>
<protein>
    <submittedName>
        <fullName evidence="3">ATP-binding protein</fullName>
    </submittedName>
</protein>
<reference evidence="3 4" key="1">
    <citation type="submission" date="2017-03" db="EMBL/GenBank/DDBJ databases">
        <title>Whole genome sequence of Micromonospora wenchangensis, isolated from mangrove soil.</title>
        <authorList>
            <person name="Yang H."/>
        </authorList>
    </citation>
    <scope>NUCLEOTIDE SEQUENCE [LARGE SCALE GENOMIC DNA]</scope>
    <source>
        <strain evidence="3 4">CCTCC AA 2012002</strain>
    </source>
</reference>
<dbReference type="InterPro" id="IPR005097">
    <property type="entry name" value="Sacchrp_dh_NADP-bd"/>
</dbReference>
<dbReference type="SUPFAM" id="SSF51735">
    <property type="entry name" value="NAD(P)-binding Rossmann-fold domains"/>
    <property type="match status" value="1"/>
</dbReference>
<keyword evidence="3" id="KW-0547">Nucleotide-binding</keyword>
<dbReference type="GO" id="GO:0005524">
    <property type="term" value="F:ATP binding"/>
    <property type="evidence" value="ECO:0007669"/>
    <property type="project" value="UniProtKB-KW"/>
</dbReference>
<evidence type="ECO:0000313" key="4">
    <source>
        <dbReference type="Proteomes" id="UP000197174"/>
    </source>
</evidence>
<dbReference type="PANTHER" id="PTHR43796">
    <property type="entry name" value="CARBOXYNORSPERMIDINE SYNTHASE"/>
    <property type="match status" value="1"/>
</dbReference>
<dbReference type="Proteomes" id="UP000197174">
    <property type="component" value="Unassembled WGS sequence"/>
</dbReference>
<organism evidence="3 4">
    <name type="scientific">Micromonospora wenchangensis</name>
    <dbReference type="NCBI Taxonomy" id="1185415"/>
    <lineage>
        <taxon>Bacteria</taxon>
        <taxon>Bacillati</taxon>
        <taxon>Actinomycetota</taxon>
        <taxon>Actinomycetes</taxon>
        <taxon>Micromonosporales</taxon>
        <taxon>Micromonosporaceae</taxon>
        <taxon>Micromonospora</taxon>
    </lineage>
</organism>
<dbReference type="Gene3D" id="3.30.360.10">
    <property type="entry name" value="Dihydrodipicolinate Reductase, domain 2"/>
    <property type="match status" value="2"/>
</dbReference>
<dbReference type="Pfam" id="PF16653">
    <property type="entry name" value="Sacchrp_dh_C"/>
    <property type="match status" value="1"/>
</dbReference>
<dbReference type="Pfam" id="PF03435">
    <property type="entry name" value="Sacchrp_dh_NADP"/>
    <property type="match status" value="1"/>
</dbReference>
<gene>
    <name evidence="3" type="ORF">B5D80_06935</name>
</gene>
<dbReference type="OrthoDB" id="9769367at2"/>
<evidence type="ECO:0000259" key="2">
    <source>
        <dbReference type="Pfam" id="PF16653"/>
    </source>
</evidence>
<feature type="domain" description="Saccharopine dehydrogenase NADP binding" evidence="1">
    <location>
        <begin position="3"/>
        <end position="138"/>
    </location>
</feature>
<dbReference type="InterPro" id="IPR036291">
    <property type="entry name" value="NAD(P)-bd_dom_sf"/>
</dbReference>
<dbReference type="Gene3D" id="3.40.50.720">
    <property type="entry name" value="NAD(P)-binding Rossmann-like Domain"/>
    <property type="match status" value="2"/>
</dbReference>
<dbReference type="AlphaFoldDB" id="A0A246RQX8"/>
<dbReference type="EMBL" id="MZMV01000008">
    <property type="protein sequence ID" value="OWV10501.1"/>
    <property type="molecule type" value="Genomic_DNA"/>
</dbReference>
<dbReference type="RefSeq" id="WP_088642946.1">
    <property type="nucleotide sequence ID" value="NZ_MZMV01000008.1"/>
</dbReference>
<dbReference type="InterPro" id="IPR032095">
    <property type="entry name" value="Sacchrp_dh-like_C"/>
</dbReference>
<dbReference type="PANTHER" id="PTHR43796:SF2">
    <property type="entry name" value="CARBOXYNORSPERMIDINE SYNTHASE"/>
    <property type="match status" value="1"/>
</dbReference>
<keyword evidence="4" id="KW-1185">Reference proteome</keyword>
<feature type="domain" description="Saccharopine dehydrogenase-like C-terminal" evidence="2">
    <location>
        <begin position="143"/>
        <end position="416"/>
    </location>
</feature>